<sequence length="72" mass="7762">MLGGAPNGLPVPIEGKRLFVKAFARADGPGFTIDPQIIIELAQQMATQIRAIDVKFLQTHSLSLQVSVDLFA</sequence>
<keyword evidence="2" id="KW-1185">Reference proteome</keyword>
<name>A0ABQ6FMN5_9CHLR</name>
<evidence type="ECO:0000313" key="2">
    <source>
        <dbReference type="Proteomes" id="UP001344906"/>
    </source>
</evidence>
<gene>
    <name evidence="1" type="ORF">KDH_11310</name>
</gene>
<organism evidence="1 2">
    <name type="scientific">Dictyobacter halimunensis</name>
    <dbReference type="NCBI Taxonomy" id="3026934"/>
    <lineage>
        <taxon>Bacteria</taxon>
        <taxon>Bacillati</taxon>
        <taxon>Chloroflexota</taxon>
        <taxon>Ktedonobacteria</taxon>
        <taxon>Ktedonobacterales</taxon>
        <taxon>Dictyobacteraceae</taxon>
        <taxon>Dictyobacter</taxon>
    </lineage>
</organism>
<dbReference type="Proteomes" id="UP001344906">
    <property type="component" value="Unassembled WGS sequence"/>
</dbReference>
<dbReference type="EMBL" id="BSRI01000001">
    <property type="protein sequence ID" value="GLV54283.1"/>
    <property type="molecule type" value="Genomic_DNA"/>
</dbReference>
<reference evidence="1 2" key="1">
    <citation type="submission" date="2023-02" db="EMBL/GenBank/DDBJ databases">
        <title>Dictyobacter halimunensis sp. nov., a new member of the class Ktedonobacteria from forest soil in a geothermal area.</title>
        <authorList>
            <person name="Rachmania M.K."/>
            <person name="Ningsih F."/>
            <person name="Sakai Y."/>
            <person name="Yabe S."/>
            <person name="Yokota A."/>
            <person name="Sjamsuridzal W."/>
        </authorList>
    </citation>
    <scope>NUCLEOTIDE SEQUENCE [LARGE SCALE GENOMIC DNA]</scope>
    <source>
        <strain evidence="1 2">S3.2.2.5</strain>
    </source>
</reference>
<protein>
    <submittedName>
        <fullName evidence="1">Uncharacterized protein</fullName>
    </submittedName>
</protein>
<accession>A0ABQ6FMN5</accession>
<evidence type="ECO:0000313" key="1">
    <source>
        <dbReference type="EMBL" id="GLV54283.1"/>
    </source>
</evidence>
<comment type="caution">
    <text evidence="1">The sequence shown here is derived from an EMBL/GenBank/DDBJ whole genome shotgun (WGS) entry which is preliminary data.</text>
</comment>
<proteinExistence type="predicted"/>